<feature type="repeat" description="WD" evidence="3">
    <location>
        <begin position="2047"/>
        <end position="2079"/>
    </location>
</feature>
<dbReference type="GO" id="GO:0080008">
    <property type="term" value="C:Cul4-RING E3 ubiquitin ligase complex"/>
    <property type="evidence" value="ECO:0007669"/>
    <property type="project" value="TreeGrafter"/>
</dbReference>
<dbReference type="PROSITE" id="PS50082">
    <property type="entry name" value="WD_REPEATS_2"/>
    <property type="match status" value="1"/>
</dbReference>
<dbReference type="PANTHER" id="PTHR19860:SF40">
    <property type="entry name" value="WD40 REPEAT-CONTAINING PROTEIN"/>
    <property type="match status" value="1"/>
</dbReference>
<dbReference type="InterPro" id="IPR027417">
    <property type="entry name" value="P-loop_NTPase"/>
</dbReference>
<dbReference type="Gene3D" id="3.40.50.300">
    <property type="entry name" value="P-loop containing nucleotide triphosphate hydrolases"/>
    <property type="match status" value="1"/>
</dbReference>
<dbReference type="InterPro" id="IPR015943">
    <property type="entry name" value="WD40/YVTN_repeat-like_dom_sf"/>
</dbReference>
<evidence type="ECO:0000256" key="3">
    <source>
        <dbReference type="PROSITE-ProRule" id="PRU00221"/>
    </source>
</evidence>
<keyword evidence="6" id="KW-1185">Reference proteome</keyword>
<evidence type="ECO:0000256" key="2">
    <source>
        <dbReference type="ARBA" id="ARBA00038022"/>
    </source>
</evidence>
<name>A0AAD5SE02_9FUNG</name>
<dbReference type="InterPro" id="IPR001680">
    <property type="entry name" value="WD40_rpt"/>
</dbReference>
<dbReference type="InterPro" id="IPR051191">
    <property type="entry name" value="DCAF12"/>
</dbReference>
<keyword evidence="3" id="KW-0853">WD repeat</keyword>
<dbReference type="EMBL" id="JADGJD010000312">
    <property type="protein sequence ID" value="KAJ3052240.1"/>
    <property type="molecule type" value="Genomic_DNA"/>
</dbReference>
<evidence type="ECO:0000256" key="1">
    <source>
        <dbReference type="ARBA" id="ARBA00022737"/>
    </source>
</evidence>
<evidence type="ECO:0000313" key="6">
    <source>
        <dbReference type="Proteomes" id="UP001212841"/>
    </source>
</evidence>
<dbReference type="PANTHER" id="PTHR19860">
    <property type="entry name" value="DDB1- AND CUL4-ASSOCIATED FACTOR 12-RELATED"/>
    <property type="match status" value="1"/>
</dbReference>
<gene>
    <name evidence="5" type="ORF">HK097_006660</name>
</gene>
<keyword evidence="1" id="KW-0677">Repeat</keyword>
<comment type="caution">
    <text evidence="5">The sequence shown here is derived from an EMBL/GenBank/DDBJ whole genome shotgun (WGS) entry which is preliminary data.</text>
</comment>
<comment type="similarity">
    <text evidence="2">Belongs to the WD repeat DCAF12 family.</text>
</comment>
<evidence type="ECO:0000256" key="4">
    <source>
        <dbReference type="SAM" id="MobiDB-lite"/>
    </source>
</evidence>
<organism evidence="5 6">
    <name type="scientific">Rhizophlyctis rosea</name>
    <dbReference type="NCBI Taxonomy" id="64517"/>
    <lineage>
        <taxon>Eukaryota</taxon>
        <taxon>Fungi</taxon>
        <taxon>Fungi incertae sedis</taxon>
        <taxon>Chytridiomycota</taxon>
        <taxon>Chytridiomycota incertae sedis</taxon>
        <taxon>Chytridiomycetes</taxon>
        <taxon>Rhizophlyctidales</taxon>
        <taxon>Rhizophlyctidaceae</taxon>
        <taxon>Rhizophlyctis</taxon>
    </lineage>
</organism>
<proteinExistence type="inferred from homology"/>
<evidence type="ECO:0000313" key="5">
    <source>
        <dbReference type="EMBL" id="KAJ3052240.1"/>
    </source>
</evidence>
<sequence length="2144" mass="238588">MGTLRLLYLREIGYVKVDQYNAMKEVFRVVLLRTGTEQISVRESLATVLGDAKALVENADAKSFQKLSQRLTDVQVLAARLTRFSHQAFEAMAEFVSKEPCALRSHYVQLADLPDLQHQAVKLVVSSASQRTIQEITKLYAGVEGGKKVIPVITDADKRDFQWRQKLEYAKQTGEWLIIIMDEFYVVRFETLVASKVKAATDFILWLLMAESSQDLFRFVQETENESGGATQLSIQTYFERLEGFRVLKEKSDAYAASRLRVAPTDVVAKEQMETSDGRSENGEIVQTLRSLDEIGLLRTSTEDRRQHAFDFERACWLNHWLEMLASIESEALEHETGNRIRQNLSLLANSFHFLRRWLACGWPKEVTAGAPMNMESFLNMILLSVVEAGTCHQSRITFSSVQPIQKAALVWTDVKLLNGSYDVVKGIVQTGMGLSSTIHELWLDIQNVGNGVKNPRPTQPSETIFQCVCKVRHPLNPASEKFNLQLPSVVPRNQLIWSLVQAECANPDLGDTIVPVSEKLKTLDSRTVQHITAYLTFSPDTLHERHIIMRDVMPSLQASFTEEGILLHAVELYSYKGQTVEYEKHLLAAKSQLCRSDVYVAIVGNQLGEMLKNSAGKGGGKYSLDDEISMVLPKDESSVAPSELSSISSLRACYFLFRDPTFSRSVPKSHRHRYESRSHTESRLLAELRARITQKTETTDLFEVLLDYPCFFSRIEGGEIRVGGLDRISTQLTAWLRNGVHRIVEERVQKVRGKDEDLQFGAGESHLTGPVRYLDEIRSAFDGQEKSFSSCVLLDGPAGAGKTAVAKAVGRSYCDNGYLVMANFVGTWLGSDSSVRMLQRFSEDIMHAIRGAVEEMVGDNTEVIKRRFWSLMDEAVTRGFKLLFIIDEVDCIDRAGPAEEVSWLPPLEKLSAQVWRNTRWLCTATDASTLLPVFKLKYQNITTIRLTDLTDAHRDTYLQSIHPPLDMKLIQQVRSNPFSNRALLLHLVSKDASLLPASSQSTHDLSTTAIFQPLLDRLEASQPKVSPSALQLLALSPTGLVESEWSHLTNVPAIEWNLFFTDVLPYLSTTEGNRYVTFHEVFGEAIRERYIANTGDEKKVHRVLAEGFLALETKYNPNGFGFGGICTMRTSDILHHLFKAEASVKEILPVLCSLHNLQMVFETGVDASMRILEDFARLETILEKNSAAELGVAGTDRDVMVRKIREYKAFVRWCGRWARKETRLVGSLAWNFGCGMGGFVKGEVDEARMKLTKRDGGSGGQREKNGSWKGGAPVVGGSEDRNAKSMTWKRPAPSTKNLFGGKSASNPFPIIERVELSDLTSVPKVPFAFTPLSPQFENPCPIIALLPYTIHTSPQPPHRVVLSVSSSGSVHMYDLNTYTYIKTLAPNPLLPNHVRKCCLTARGNVVCGMKDRGLCLIILGFDNAVSLEDSGWAVRIAEEWWEGEDLVWEGGGVWTTKDKEGKGLKWIPVVEEGDFALETQDLNSKQKEYLNGICDDVVTVSDDGSKVVIVSGHWNALVVLGVGGYASGGTHGSSYSGLKELQRFQIPAEAMKDMEFGVGAFSLRKNLLAVTIIENRNEKTSSTQSLTSTAAFTSITVTTYNIDTHARHSLIKIPSGVEPPSSIGFSLDETRLYIGFGNGSISVADIQKGHIINKFRIGQGPVHKILISSWKGEERVFLGVGPEVVTCELKHSENEAGKIEDVGVVHGGRILDIQVMGRSSDGPLSFVSSCSEGVVIHSTKEDMRAPVVVRSTRESRGVTFLHHSKTLDLMVGAIGSDVVVWDLTEKVEHVPQSFREVARHTTSPYTFTRKVYIYPHPTLKHKLCLLVWAWDGMLSLWMISRRVDTGKGSEENVSGRSSTTGGSGYGNYVVEPSAVWEELAMVLADPPVVLEQNSDAGHGQHLRVLLARDDVGMVLDGVSGRKVREFWTKDGEDIVRLKWGRSTGGKAPVFWCGRATLYEDGEVLSDDVAWPISGELDLSIQGCLPDPMGRYIAYHGRYRKKIFERTTSDTVVVLPTLAIWPKRNDGTSSALPGNPPLDPTDFALHLPHYQKEITNYGFSSDGRYVITVASDFFLRIWNTDRVSSKNPSRSVHSSYRHPQLHALYPLQTTAMPASMTIIPSDPAGNVSVLVGDVEGRIVLYRVI</sequence>
<feature type="compositionally biased region" description="Basic and acidic residues" evidence="4">
    <location>
        <begin position="1252"/>
        <end position="1267"/>
    </location>
</feature>
<dbReference type="SUPFAM" id="SSF52540">
    <property type="entry name" value="P-loop containing nucleoside triphosphate hydrolases"/>
    <property type="match status" value="1"/>
</dbReference>
<accession>A0AAD5SE02</accession>
<dbReference type="Gene3D" id="2.130.10.10">
    <property type="entry name" value="YVTN repeat-like/Quinoprotein amine dehydrogenase"/>
    <property type="match status" value="1"/>
</dbReference>
<dbReference type="Proteomes" id="UP001212841">
    <property type="component" value="Unassembled WGS sequence"/>
</dbReference>
<feature type="region of interest" description="Disordered" evidence="4">
    <location>
        <begin position="1252"/>
        <end position="1301"/>
    </location>
</feature>
<protein>
    <submittedName>
        <fullName evidence="5">Uncharacterized protein</fullName>
    </submittedName>
</protein>
<dbReference type="SUPFAM" id="SSF50978">
    <property type="entry name" value="WD40 repeat-like"/>
    <property type="match status" value="1"/>
</dbReference>
<reference evidence="5" key="1">
    <citation type="submission" date="2020-05" db="EMBL/GenBank/DDBJ databases">
        <title>Phylogenomic resolution of chytrid fungi.</title>
        <authorList>
            <person name="Stajich J.E."/>
            <person name="Amses K."/>
            <person name="Simmons R."/>
            <person name="Seto K."/>
            <person name="Myers J."/>
            <person name="Bonds A."/>
            <person name="Quandt C.A."/>
            <person name="Barry K."/>
            <person name="Liu P."/>
            <person name="Grigoriev I."/>
            <person name="Longcore J.E."/>
            <person name="James T.Y."/>
        </authorList>
    </citation>
    <scope>NUCLEOTIDE SEQUENCE</scope>
    <source>
        <strain evidence="5">JEL0318</strain>
    </source>
</reference>
<dbReference type="InterPro" id="IPR036322">
    <property type="entry name" value="WD40_repeat_dom_sf"/>
</dbReference>
<dbReference type="SUPFAM" id="SSF82171">
    <property type="entry name" value="DPP6 N-terminal domain-like"/>
    <property type="match status" value="1"/>
</dbReference>